<gene>
    <name evidence="3" type="ORF">PH7735_03169</name>
</gene>
<keyword evidence="3" id="KW-0223">Dioxygenase</keyword>
<keyword evidence="1" id="KW-0560">Oxidoreductase</keyword>
<dbReference type="Proteomes" id="UP000051870">
    <property type="component" value="Unassembled WGS sequence"/>
</dbReference>
<dbReference type="GO" id="GO:0016706">
    <property type="term" value="F:2-oxoglutarate-dependent dioxygenase activity"/>
    <property type="evidence" value="ECO:0007669"/>
    <property type="project" value="UniProtKB-ARBA"/>
</dbReference>
<dbReference type="AlphaFoldDB" id="A0A0P1IE17"/>
<dbReference type="Pfam" id="PF02668">
    <property type="entry name" value="TauD"/>
    <property type="match status" value="1"/>
</dbReference>
<reference evidence="4" key="1">
    <citation type="submission" date="2015-09" db="EMBL/GenBank/DDBJ databases">
        <authorList>
            <person name="Rodrigo-Torres Lidia"/>
            <person name="Arahal R.David."/>
        </authorList>
    </citation>
    <scope>NUCLEOTIDE SEQUENCE [LARGE SCALE GENOMIC DNA]</scope>
    <source>
        <strain evidence="4">CECT 7735</strain>
    </source>
</reference>
<name>A0A0P1IE17_9RHOB</name>
<evidence type="ECO:0000259" key="2">
    <source>
        <dbReference type="Pfam" id="PF02668"/>
    </source>
</evidence>
<dbReference type="EMBL" id="CYTW01000004">
    <property type="protein sequence ID" value="CUK07873.1"/>
    <property type="molecule type" value="Genomic_DNA"/>
</dbReference>
<accession>A0A0P1IE17</accession>
<organism evidence="3 4">
    <name type="scientific">Shimia thalassica</name>
    <dbReference type="NCBI Taxonomy" id="1715693"/>
    <lineage>
        <taxon>Bacteria</taxon>
        <taxon>Pseudomonadati</taxon>
        <taxon>Pseudomonadota</taxon>
        <taxon>Alphaproteobacteria</taxon>
        <taxon>Rhodobacterales</taxon>
        <taxon>Roseobacteraceae</taxon>
    </lineage>
</organism>
<evidence type="ECO:0000313" key="3">
    <source>
        <dbReference type="EMBL" id="CUK07873.1"/>
    </source>
</evidence>
<evidence type="ECO:0000313" key="4">
    <source>
        <dbReference type="Proteomes" id="UP000051870"/>
    </source>
</evidence>
<protein>
    <submittedName>
        <fullName evidence="3">Taurine catabolism dioxygenase TauD, TfdA family</fullName>
    </submittedName>
</protein>
<feature type="domain" description="TauD/TfdA-like" evidence="2">
    <location>
        <begin position="68"/>
        <end position="280"/>
    </location>
</feature>
<proteinExistence type="predicted"/>
<sequence>MKLDWMTTMSPDPYAIPLEPDVLDTILRGDKADTAPFSQQVLSYLEDADFGLLDLNAYCDGYESFKTAATRIAEAFGTLMVQNDAGDTVVEVWDRNIGRIEDGVRYHQTRQGGDIHTDSVNRPDPMKLLILGSATTALIGGESIIIRAREVCERLAAYPEVEDILRKPFFFEGRGMSEEIELFQLPVLAGSVDKPDFRYLRSYIASAHERAGWPLTTDQIFAFDVLDAFNEISDLQHRFTLQQGQLLLAFDTRVFHGRTSFVDGVTPDAWSKGRRMLRYWIE</sequence>
<dbReference type="Gene3D" id="3.60.130.10">
    <property type="entry name" value="Clavaminate synthase-like"/>
    <property type="match status" value="1"/>
</dbReference>
<dbReference type="STRING" id="1715693.PH7735_03169"/>
<dbReference type="SUPFAM" id="SSF51197">
    <property type="entry name" value="Clavaminate synthase-like"/>
    <property type="match status" value="1"/>
</dbReference>
<evidence type="ECO:0000256" key="1">
    <source>
        <dbReference type="ARBA" id="ARBA00023002"/>
    </source>
</evidence>
<dbReference type="InterPro" id="IPR003819">
    <property type="entry name" value="TauD/TfdA-like"/>
</dbReference>
<keyword evidence="4" id="KW-1185">Reference proteome</keyword>
<dbReference type="InterPro" id="IPR042098">
    <property type="entry name" value="TauD-like_sf"/>
</dbReference>